<dbReference type="GO" id="GO:0004185">
    <property type="term" value="F:serine-type carboxypeptidase activity"/>
    <property type="evidence" value="ECO:0007669"/>
    <property type="project" value="InterPro"/>
</dbReference>
<feature type="region of interest" description="Disordered" evidence="1">
    <location>
        <begin position="840"/>
        <end position="938"/>
    </location>
</feature>
<feature type="domain" description="BRCT" evidence="2">
    <location>
        <begin position="729"/>
        <end position="801"/>
    </location>
</feature>
<dbReference type="OrthoDB" id="342264at2759"/>
<dbReference type="CDD" id="cd18438">
    <property type="entry name" value="BRCT_BRC1_like_rpt4"/>
    <property type="match status" value="1"/>
</dbReference>
<dbReference type="PROSITE" id="PS50172">
    <property type="entry name" value="BRCT"/>
    <property type="match status" value="4"/>
</dbReference>
<feature type="domain" description="BRCT" evidence="2">
    <location>
        <begin position="422"/>
        <end position="495"/>
    </location>
</feature>
<feature type="domain" description="BRCT" evidence="2">
    <location>
        <begin position="496"/>
        <end position="586"/>
    </location>
</feature>
<dbReference type="Pfam" id="PF16770">
    <property type="entry name" value="RTT107_BRCT_5"/>
    <property type="match status" value="1"/>
</dbReference>
<dbReference type="InterPro" id="IPR036420">
    <property type="entry name" value="BRCT_dom_sf"/>
</dbReference>
<dbReference type="GO" id="GO:0005634">
    <property type="term" value="C:nucleus"/>
    <property type="evidence" value="ECO:0007669"/>
    <property type="project" value="TreeGrafter"/>
</dbReference>
<dbReference type="InterPro" id="IPR001357">
    <property type="entry name" value="BRCT_dom"/>
</dbReference>
<comment type="caution">
    <text evidence="3">The sequence shown here is derived from an EMBL/GenBank/DDBJ whole genome shotgun (WGS) entry which is preliminary data.</text>
</comment>
<dbReference type="Proteomes" id="UP000664169">
    <property type="component" value="Unassembled WGS sequence"/>
</dbReference>
<dbReference type="Pfam" id="PF00533">
    <property type="entry name" value="BRCT"/>
    <property type="match status" value="1"/>
</dbReference>
<dbReference type="GO" id="GO:1990683">
    <property type="term" value="P:DNA double-strand break attachment to nuclear envelope"/>
    <property type="evidence" value="ECO:0007669"/>
    <property type="project" value="TreeGrafter"/>
</dbReference>
<gene>
    <name evidence="3" type="ORF">GOMPHAMPRED_005613</name>
</gene>
<feature type="compositionally biased region" description="Low complexity" evidence="1">
    <location>
        <begin position="848"/>
        <end position="858"/>
    </location>
</feature>
<proteinExistence type="predicted"/>
<feature type="region of interest" description="Disordered" evidence="1">
    <location>
        <begin position="964"/>
        <end position="1004"/>
    </location>
</feature>
<name>A0A8H3FZE7_9LECA</name>
<accession>A0A8H3FZE7</accession>
<dbReference type="Pfam" id="PF12146">
    <property type="entry name" value="Hydrolase_4"/>
    <property type="match status" value="1"/>
</dbReference>
<keyword evidence="4" id="KW-1185">Reference proteome</keyword>
<evidence type="ECO:0000259" key="2">
    <source>
        <dbReference type="PROSITE" id="PS50172"/>
    </source>
</evidence>
<feature type="compositionally biased region" description="Basic and acidic residues" evidence="1">
    <location>
        <begin position="860"/>
        <end position="875"/>
    </location>
</feature>
<dbReference type="PANTHER" id="PTHR47667">
    <property type="entry name" value="REGULATOR OF TY1 TRANSPOSITION PROTEIN 107"/>
    <property type="match status" value="1"/>
</dbReference>
<dbReference type="SUPFAM" id="SSF52113">
    <property type="entry name" value="BRCT domain"/>
    <property type="match status" value="4"/>
</dbReference>
<evidence type="ECO:0000313" key="4">
    <source>
        <dbReference type="Proteomes" id="UP000664169"/>
    </source>
</evidence>
<reference evidence="3" key="1">
    <citation type="submission" date="2021-03" db="EMBL/GenBank/DDBJ databases">
        <authorList>
            <person name="Tagirdzhanova G."/>
        </authorList>
    </citation>
    <scope>NUCLEOTIDE SEQUENCE</scope>
</reference>
<dbReference type="SUPFAM" id="SSF53474">
    <property type="entry name" value="alpha/beta-Hydrolases"/>
    <property type="match status" value="1"/>
</dbReference>
<dbReference type="PANTHER" id="PTHR47667:SF1">
    <property type="entry name" value="REGULATOR OF TY1 TRANSPOSITION PROTEIN 107"/>
    <property type="match status" value="1"/>
</dbReference>
<feature type="domain" description="BRCT" evidence="2">
    <location>
        <begin position="1003"/>
        <end position="1096"/>
    </location>
</feature>
<dbReference type="CDD" id="cd18436">
    <property type="entry name" value="BRCT_BRC1_like_rpt2"/>
    <property type="match status" value="1"/>
</dbReference>
<dbReference type="SMART" id="SM00292">
    <property type="entry name" value="BRCT"/>
    <property type="match status" value="4"/>
</dbReference>
<dbReference type="CDD" id="cd18437">
    <property type="entry name" value="BRCT_BRC1_like_rpt3"/>
    <property type="match status" value="1"/>
</dbReference>
<protein>
    <recommendedName>
        <fullName evidence="2">BRCT domain-containing protein</fullName>
    </recommendedName>
</protein>
<dbReference type="InterPro" id="IPR053036">
    <property type="entry name" value="CellCycle_DNARepair_Reg"/>
</dbReference>
<dbReference type="GO" id="GO:0035361">
    <property type="term" value="C:Cul8-RING ubiquitin ligase complex"/>
    <property type="evidence" value="ECO:0007669"/>
    <property type="project" value="TreeGrafter"/>
</dbReference>
<dbReference type="PROSITE" id="PS00560">
    <property type="entry name" value="CARBOXYPEPT_SER_HIS"/>
    <property type="match status" value="1"/>
</dbReference>
<feature type="compositionally biased region" description="Basic and acidic residues" evidence="1">
    <location>
        <begin position="995"/>
        <end position="1004"/>
    </location>
</feature>
<dbReference type="InterPro" id="IPR033124">
    <property type="entry name" value="Ser_caboxypep_his_AS"/>
</dbReference>
<dbReference type="Gene3D" id="3.40.50.1820">
    <property type="entry name" value="alpha/beta hydrolase"/>
    <property type="match status" value="1"/>
</dbReference>
<evidence type="ECO:0000313" key="3">
    <source>
        <dbReference type="EMBL" id="CAF9930291.1"/>
    </source>
</evidence>
<dbReference type="Pfam" id="PF12738">
    <property type="entry name" value="PTCB-BRCT"/>
    <property type="match status" value="1"/>
</dbReference>
<dbReference type="CDD" id="cd17743">
    <property type="entry name" value="BRCT_BRC1_like_rpt5"/>
    <property type="match status" value="1"/>
</dbReference>
<feature type="compositionally biased region" description="Polar residues" evidence="1">
    <location>
        <begin position="927"/>
        <end position="937"/>
    </location>
</feature>
<dbReference type="Gene3D" id="3.40.50.10190">
    <property type="entry name" value="BRCT domain"/>
    <property type="match status" value="5"/>
</dbReference>
<dbReference type="FunFam" id="3.40.50.10190:FF:000048">
    <property type="entry name" value="DNA repair protein Rtt107"/>
    <property type="match status" value="1"/>
</dbReference>
<dbReference type="InterPro" id="IPR029058">
    <property type="entry name" value="AB_hydrolase_fold"/>
</dbReference>
<dbReference type="InterPro" id="IPR022742">
    <property type="entry name" value="Hydrolase_4"/>
</dbReference>
<dbReference type="GO" id="GO:0006302">
    <property type="term" value="P:double-strand break repair"/>
    <property type="evidence" value="ECO:0007669"/>
    <property type="project" value="TreeGrafter"/>
</dbReference>
<dbReference type="EMBL" id="CAJPDQ010000035">
    <property type="protein sequence ID" value="CAF9930291.1"/>
    <property type="molecule type" value="Genomic_DNA"/>
</dbReference>
<dbReference type="AlphaFoldDB" id="A0A8H3FZE7"/>
<sequence>MSTVHFDVEEHISDTTHIREYPRALVGKPDEILKLHIKQYTPKQRPRISRAITIIGAHANAFPKELYEPLWDELYERCRAHGFEILGIWIADVAWQGQSAVLNDGMLGNDPNWLDHSRDLLHVINTFRHKMTWPLVGIGHSMGGCQITNLALFHPRLFASLILIDPVIGISESIDGIPKPTTPAPNFVAWQSTYRKDIWSSREEATKSFRKSPFYQAWDPRVLDLWVRYGLRNLPTVLYPEKDSTSVTLTTPKTQEVWSFLRPNYEGQNADGKPITNRATHPDLDPNSMHIYPFYRPEQTGVFLQLPHVRPPTFYIFGGESNLGSREMQHRKIPMTGTGVGGSGGEKEGKVSHVFIDGVGHLIPMEVPGKVADVAAKWLGTMLARWFQEEEEFHRSWNQVSLKEKISLDKACDDLPELKAAELAATLEQYGAEQISPSVTAGRFDLEGITHIISTSIDFPSYDNAVDLMISVVKPSWITSSLAKMKTANPRSHSPDPKLFFSGLMVHVADLPENDKNAIIGGVEAMGGIYASAISKQVTHIVALSEASDACQVAITRKLNIKIVLPHWFDDCLRLGHRISEEPYQLPNPEILEPSNGDTPPPKYDIRLIGISTQVDTNVLPLSGLPKIRDVFKSHKIKLSSDLGISEHLLRTISSVIEAGEGEVVHSVDMADTLVCQYRDSEDFREAGQSGITIGNLAWLYHIVLTNSWTSPLQRLLHFPIARAGLPGFKAYRLSLSNYNGDARLYLENLAKAAGCEFTKSMKADNTHLITAHTKSEKCDAAKEWNIHIVNHLWLEESYAKWCVQSVANSRYTHFPARTNLGEVVGQTAIDKTVLEKNFFPAPEKPTAKTAPKTGTKPSDLTERLTKPDKAELDANRSGILKSSPALSHRQKDVNATPTTGKRNRRSELAEGPATPAPISFGKENETPSTGARSSRSAKVKAVANMSNYSEDFALLAKQKKQKGGIIHGGRSSEELVQSPGLKRSLSVETVSGPDEPKSKKSKKEYPISKMKLLVTGHVEWSEDQSIREREEEQLAQLGIELTENPAECSFVAAPKIMRTKKFICAMAGAPTLLSLEFVRQCLKQNKLLRPADYPLIDKAGEKTYHIKITDAVKQAKANKGRLLKGQTIYITQDVKGGPDTYRDIIEINGGNCVVFKGRTNSLSAAIQDTETSELDSYVYLLSGESKAEEVLWPKFREQAEVIRRKARVVKTDWMLDLALSQHIRWDRTYEIEGQ</sequence>
<organism evidence="3 4">
    <name type="scientific">Gomphillus americanus</name>
    <dbReference type="NCBI Taxonomy" id="1940652"/>
    <lineage>
        <taxon>Eukaryota</taxon>
        <taxon>Fungi</taxon>
        <taxon>Dikarya</taxon>
        <taxon>Ascomycota</taxon>
        <taxon>Pezizomycotina</taxon>
        <taxon>Lecanoromycetes</taxon>
        <taxon>OSLEUM clade</taxon>
        <taxon>Ostropomycetidae</taxon>
        <taxon>Ostropales</taxon>
        <taxon>Graphidaceae</taxon>
        <taxon>Gomphilloideae</taxon>
        <taxon>Gomphillus</taxon>
    </lineage>
</organism>
<evidence type="ECO:0000256" key="1">
    <source>
        <dbReference type="SAM" id="MobiDB-lite"/>
    </source>
</evidence>